<reference evidence="14 15" key="1">
    <citation type="submission" date="2015-08" db="EMBL/GenBank/DDBJ databases">
        <title>Draft Genome Sequence of Pseudoalteromonas porphyrae UCD-SED14.</title>
        <authorList>
            <person name="Coil D.A."/>
            <person name="Jospin G."/>
            <person name="Lee R.D."/>
            <person name="Eisen J.A."/>
        </authorList>
    </citation>
    <scope>NUCLEOTIDE SEQUENCE [LARGE SCALE GENOMIC DNA]</scope>
    <source>
        <strain evidence="14 15">UCD-SED14</strain>
    </source>
</reference>
<evidence type="ECO:0000256" key="1">
    <source>
        <dbReference type="ARBA" id="ARBA00004388"/>
    </source>
</evidence>
<dbReference type="PATRIC" id="fig|187330.3.peg.1369"/>
<dbReference type="Proteomes" id="UP000037848">
    <property type="component" value="Unassembled WGS sequence"/>
</dbReference>
<comment type="subcellular location">
    <subcellularLocation>
        <location evidence="1">Cell inner membrane</location>
        <topology evidence="1">Single-pass membrane protein</topology>
        <orientation evidence="1">Cytoplasmic side</orientation>
    </subcellularLocation>
    <subcellularLocation>
        <location evidence="12">Cell membrane</location>
    </subcellularLocation>
</comment>
<keyword evidence="12" id="KW-1003">Cell membrane</keyword>
<evidence type="ECO:0000256" key="12">
    <source>
        <dbReference type="RuleBase" id="RU365103"/>
    </source>
</evidence>
<comment type="catalytic activity">
    <reaction evidence="9 12">
        <text>lipid IVA (E. coli) + CMP-3-deoxy-beta-D-manno-octulosonate = alpha-Kdo-(2-&gt;6)-lipid IVA (E. coli) + CMP + H(+)</text>
        <dbReference type="Rhea" id="RHEA:28066"/>
        <dbReference type="ChEBI" id="CHEBI:15378"/>
        <dbReference type="ChEBI" id="CHEBI:58603"/>
        <dbReference type="ChEBI" id="CHEBI:60364"/>
        <dbReference type="ChEBI" id="CHEBI:60377"/>
        <dbReference type="ChEBI" id="CHEBI:85987"/>
        <dbReference type="EC" id="2.4.99.12"/>
    </reaction>
</comment>
<feature type="site" description="Transition state stabilizer" evidence="11">
    <location>
        <position position="132"/>
    </location>
</feature>
<dbReference type="GO" id="GO:0043842">
    <property type="term" value="F:Kdo transferase activity"/>
    <property type="evidence" value="ECO:0007669"/>
    <property type="project" value="UniProtKB-EC"/>
</dbReference>
<keyword evidence="12" id="KW-0448">Lipopolysaccharide biosynthesis</keyword>
<dbReference type="GO" id="GO:0005886">
    <property type="term" value="C:plasma membrane"/>
    <property type="evidence" value="ECO:0007669"/>
    <property type="project" value="UniProtKB-SubCell"/>
</dbReference>
<dbReference type="Gene3D" id="3.40.50.2000">
    <property type="entry name" value="Glycogen Phosphorylase B"/>
    <property type="match status" value="1"/>
</dbReference>
<keyword evidence="12" id="KW-0472">Membrane</keyword>
<evidence type="ECO:0000256" key="8">
    <source>
        <dbReference type="ARBA" id="ARBA00031445"/>
    </source>
</evidence>
<dbReference type="AlphaFoldDB" id="A0A0N1EJI3"/>
<keyword evidence="12" id="KW-1133">Transmembrane helix</keyword>
<organism evidence="14 15">
    <name type="scientific">Pseudoalteromonas porphyrae</name>
    <dbReference type="NCBI Taxonomy" id="187330"/>
    <lineage>
        <taxon>Bacteria</taxon>
        <taxon>Pseudomonadati</taxon>
        <taxon>Pseudomonadota</taxon>
        <taxon>Gammaproteobacteria</taxon>
        <taxon>Alteromonadales</taxon>
        <taxon>Pseudoalteromonadaceae</taxon>
        <taxon>Pseudoalteromonas</taxon>
    </lineage>
</organism>
<evidence type="ECO:0000256" key="4">
    <source>
        <dbReference type="ARBA" id="ARBA00012621"/>
    </source>
</evidence>
<name>A0A0N1EJI3_9GAMM</name>
<accession>A0A0N1EJI3</accession>
<dbReference type="InterPro" id="IPR038107">
    <property type="entry name" value="Glycos_transf_N_sf"/>
</dbReference>
<sequence length="425" mass="47379">MARFFYSLVLYLLSPLIVFYVYILRGRKNSAYRDHFMERFGFINANLSTNPPVMIHCASVGEVLAASPLIKKLQQQLPNTPLLITCNTPTGREQIKNNFNSSVHLSYLPMDFPCATARFLKRTKPAMLCILETELWPNLMAQCKQQGIPVLVLNARLSEKSLQGYQKVAPLSKAIMDSITALASHNQDDANRFIKLGLNAEYIHITGSIKFDISPTIEQLDKVKHLKKQYNNQRFIWVAGSTHPIEHALILNAHKQLLKHSPDALLVIAPRHPEQFDKVATLLEDSALSFSRRSNNDYQGEHVLLADTLGELQCLYGMADISYIGGSLIERGGHNPLESAAFSVGALTGPHTYNFNHVYPELIALGGAKKITSTEELSQQLITLCQQPLLCIQLGERAAQCVANNQGAIARTTAIINEHLEPRND</sequence>
<dbReference type="Pfam" id="PF04413">
    <property type="entry name" value="Glycos_transf_N"/>
    <property type="match status" value="1"/>
</dbReference>
<keyword evidence="12" id="KW-0812">Transmembrane</keyword>
<feature type="domain" description="3-deoxy-D-manno-octulosonic-acid transferase N-terminal" evidence="13">
    <location>
        <begin position="35"/>
        <end position="213"/>
    </location>
</feature>
<evidence type="ECO:0000256" key="10">
    <source>
        <dbReference type="PIRSR" id="PIRSR639901-1"/>
    </source>
</evidence>
<evidence type="ECO:0000256" key="7">
    <source>
        <dbReference type="ARBA" id="ARBA00022968"/>
    </source>
</evidence>
<dbReference type="FunFam" id="3.40.50.2000:FF:000032">
    <property type="entry name" value="3-deoxy-D-manno-octulosonic acid transferase"/>
    <property type="match status" value="1"/>
</dbReference>
<dbReference type="EMBL" id="LHPH01000018">
    <property type="protein sequence ID" value="KPH61355.1"/>
    <property type="molecule type" value="Genomic_DNA"/>
</dbReference>
<dbReference type="PANTHER" id="PTHR42755:SF1">
    <property type="entry name" value="3-DEOXY-D-MANNO-OCTULOSONIC ACID TRANSFERASE, MITOCHONDRIAL-RELATED"/>
    <property type="match status" value="1"/>
</dbReference>
<proteinExistence type="inferred from homology"/>
<evidence type="ECO:0000313" key="14">
    <source>
        <dbReference type="EMBL" id="KPH61355.1"/>
    </source>
</evidence>
<feature type="transmembrane region" description="Helical" evidence="12">
    <location>
        <begin position="6"/>
        <end position="24"/>
    </location>
</feature>
<evidence type="ECO:0000313" key="15">
    <source>
        <dbReference type="Proteomes" id="UP000037848"/>
    </source>
</evidence>
<dbReference type="EC" id="2.4.99.12" evidence="4 12"/>
<keyword evidence="7" id="KW-0735">Signal-anchor</keyword>
<keyword evidence="15" id="KW-1185">Reference proteome</keyword>
<dbReference type="STRING" id="187330.AMS58_07225"/>
<feature type="site" description="Transition state stabilizer" evidence="11">
    <location>
        <position position="210"/>
    </location>
</feature>
<gene>
    <name evidence="14" type="ORF">ADS77_14695</name>
</gene>
<evidence type="ECO:0000256" key="11">
    <source>
        <dbReference type="PIRSR" id="PIRSR639901-2"/>
    </source>
</evidence>
<dbReference type="GO" id="GO:0009244">
    <property type="term" value="P:lipopolysaccharide core region biosynthetic process"/>
    <property type="evidence" value="ECO:0007669"/>
    <property type="project" value="UniProtKB-UniRule"/>
</dbReference>
<dbReference type="GO" id="GO:0009245">
    <property type="term" value="P:lipid A biosynthetic process"/>
    <property type="evidence" value="ECO:0007669"/>
    <property type="project" value="TreeGrafter"/>
</dbReference>
<comment type="function">
    <text evidence="12">Involved in lipopolysaccharide (LPS) biosynthesis. Catalyzes the transfer of 3-deoxy-D-manno-octulosonate (Kdo) residue(s) from CMP-Kdo to lipid IV(A), the tetraacyldisaccharide-1,4'-bisphosphate precursor of lipid A.</text>
</comment>
<dbReference type="InterPro" id="IPR039901">
    <property type="entry name" value="Kdotransferase"/>
</dbReference>
<dbReference type="FunFam" id="3.40.50.11720:FF:000001">
    <property type="entry name" value="3-deoxy-D-manno-octulosonic acid transferase"/>
    <property type="match status" value="1"/>
</dbReference>
<keyword evidence="6 12" id="KW-0808">Transferase</keyword>
<comment type="caution">
    <text evidence="14">The sequence shown here is derived from an EMBL/GenBank/DDBJ whole genome shotgun (WGS) entry which is preliminary data.</text>
</comment>
<dbReference type="RefSeq" id="WP_054455088.1">
    <property type="nucleotide sequence ID" value="NZ_LHPH01000018.1"/>
</dbReference>
<evidence type="ECO:0000259" key="13">
    <source>
        <dbReference type="Pfam" id="PF04413"/>
    </source>
</evidence>
<evidence type="ECO:0000256" key="2">
    <source>
        <dbReference type="ARBA" id="ARBA00004713"/>
    </source>
</evidence>
<dbReference type="OrthoDB" id="9789797at2"/>
<dbReference type="NCBIfam" id="NF004388">
    <property type="entry name" value="PRK05749.1-4"/>
    <property type="match status" value="1"/>
</dbReference>
<evidence type="ECO:0000256" key="6">
    <source>
        <dbReference type="ARBA" id="ARBA00022679"/>
    </source>
</evidence>
<dbReference type="InterPro" id="IPR007507">
    <property type="entry name" value="Glycos_transf_N"/>
</dbReference>
<evidence type="ECO:0000256" key="9">
    <source>
        <dbReference type="ARBA" id="ARBA00049183"/>
    </source>
</evidence>
<dbReference type="UniPathway" id="UPA00958"/>
<comment type="pathway">
    <text evidence="2 12">Bacterial outer membrane biogenesis; LPS core biosynthesis.</text>
</comment>
<comment type="similarity">
    <text evidence="3">Belongs to the glycosyltransferase group 1 family. Glycosyltransferase 30 subfamily.</text>
</comment>
<evidence type="ECO:0000256" key="3">
    <source>
        <dbReference type="ARBA" id="ARBA00006380"/>
    </source>
</evidence>
<feature type="active site" description="Proton acceptor" evidence="10">
    <location>
        <position position="62"/>
    </location>
</feature>
<dbReference type="Gene3D" id="3.40.50.11720">
    <property type="entry name" value="3-Deoxy-D-manno-octulosonic-acid transferase, N-terminal domain"/>
    <property type="match status" value="1"/>
</dbReference>
<evidence type="ECO:0000256" key="5">
    <source>
        <dbReference type="ARBA" id="ARBA00019077"/>
    </source>
</evidence>
<protein>
    <recommendedName>
        <fullName evidence="5 12">3-deoxy-D-manno-octulosonic acid transferase</fullName>
        <shortName evidence="12">Kdo transferase</shortName>
        <ecNumber evidence="4 12">2.4.99.12</ecNumber>
    </recommendedName>
    <alternativeName>
        <fullName evidence="8 12">Lipid IV(A) 3-deoxy-D-manno-octulosonic acid transferase</fullName>
    </alternativeName>
</protein>
<dbReference type="PANTHER" id="PTHR42755">
    <property type="entry name" value="3-DEOXY-MANNO-OCTULOSONATE CYTIDYLYLTRANSFERASE"/>
    <property type="match status" value="1"/>
</dbReference>
<dbReference type="SUPFAM" id="SSF53756">
    <property type="entry name" value="UDP-Glycosyltransferase/glycogen phosphorylase"/>
    <property type="match status" value="1"/>
</dbReference>